<dbReference type="RefSeq" id="WP_015539555.1">
    <property type="nucleotide sequence ID" value="NC_021021.1"/>
</dbReference>
<comment type="pathway">
    <text evidence="2">Metabolic intermediate biosynthesis; chorismate biosynthesis; chorismate from D-erythrose 4-phosphate and phosphoenolpyruvate: step 7/7.</text>
</comment>
<evidence type="ECO:0000256" key="9">
    <source>
        <dbReference type="ARBA" id="ARBA00022857"/>
    </source>
</evidence>
<keyword evidence="10" id="KW-0057">Aromatic amino acid biosynthesis</keyword>
<dbReference type="InterPro" id="IPR020541">
    <property type="entry name" value="Chorismate_synthase_CS"/>
</dbReference>
<proteinExistence type="inferred from homology"/>
<protein>
    <recommendedName>
        <fullName evidence="4">chorismate synthase</fullName>
        <ecNumber evidence="4">4.2.3.5</ecNumber>
    </recommendedName>
</protein>
<evidence type="ECO:0000256" key="8">
    <source>
        <dbReference type="ARBA" id="ARBA00022827"/>
    </source>
</evidence>
<organism evidence="12 13">
    <name type="scientific">Gordonibacter pamelaeae 7-10-1-b</name>
    <dbReference type="NCBI Taxonomy" id="657308"/>
    <lineage>
        <taxon>Bacteria</taxon>
        <taxon>Bacillati</taxon>
        <taxon>Actinomycetota</taxon>
        <taxon>Coriobacteriia</taxon>
        <taxon>Eggerthellales</taxon>
        <taxon>Eggerthellaceae</taxon>
        <taxon>Gordonibacter</taxon>
    </lineage>
</organism>
<evidence type="ECO:0000256" key="11">
    <source>
        <dbReference type="ARBA" id="ARBA00023239"/>
    </source>
</evidence>
<keyword evidence="11" id="KW-0456">Lyase</keyword>
<dbReference type="AlphaFoldDB" id="D6E909"/>
<dbReference type="GO" id="GO:0009423">
    <property type="term" value="P:chorismate biosynthetic process"/>
    <property type="evidence" value="ECO:0007669"/>
    <property type="project" value="UniProtKB-UniPathway"/>
</dbReference>
<dbReference type="KEGG" id="gpa:GPA_17240"/>
<evidence type="ECO:0000256" key="4">
    <source>
        <dbReference type="ARBA" id="ARBA00013036"/>
    </source>
</evidence>
<keyword evidence="7" id="KW-0288">FMN</keyword>
<name>D6E909_9ACTN</name>
<evidence type="ECO:0000256" key="7">
    <source>
        <dbReference type="ARBA" id="ARBA00022643"/>
    </source>
</evidence>
<dbReference type="UniPathway" id="UPA00053">
    <property type="reaction ID" value="UER00090"/>
</dbReference>
<dbReference type="InterPro" id="IPR000453">
    <property type="entry name" value="Chorismate_synth"/>
</dbReference>
<keyword evidence="9" id="KW-0521">NADP</keyword>
<comment type="similarity">
    <text evidence="3">Belongs to the chorismate synthase family.</text>
</comment>
<dbReference type="PROSITE" id="PS00787">
    <property type="entry name" value="CHORISMATE_SYNTHASE_1"/>
    <property type="match status" value="1"/>
</dbReference>
<keyword evidence="6" id="KW-0285">Flavoprotein</keyword>
<sequence length="31" mass="3198">MRYLTAGESHGPALTAIVDGVPAGLKISEDQ</sequence>
<evidence type="ECO:0000313" key="12">
    <source>
        <dbReference type="EMBL" id="CBL04206.1"/>
    </source>
</evidence>
<evidence type="ECO:0000256" key="1">
    <source>
        <dbReference type="ARBA" id="ARBA00001914"/>
    </source>
</evidence>
<dbReference type="HOGENOM" id="CLU_221229_0_0_11"/>
<dbReference type="GO" id="GO:0009073">
    <property type="term" value="P:aromatic amino acid family biosynthetic process"/>
    <property type="evidence" value="ECO:0007669"/>
    <property type="project" value="UniProtKB-KW"/>
</dbReference>
<dbReference type="InterPro" id="IPR035904">
    <property type="entry name" value="Chorismate_synth_AroC_sf"/>
</dbReference>
<evidence type="ECO:0000256" key="10">
    <source>
        <dbReference type="ARBA" id="ARBA00023141"/>
    </source>
</evidence>
<evidence type="ECO:0000313" key="13">
    <source>
        <dbReference type="Proteomes" id="UP000008805"/>
    </source>
</evidence>
<evidence type="ECO:0000256" key="5">
    <source>
        <dbReference type="ARBA" id="ARBA00022605"/>
    </source>
</evidence>
<keyword evidence="8" id="KW-0274">FAD</keyword>
<reference evidence="12 13" key="1">
    <citation type="submission" date="2010-03" db="EMBL/GenBank/DDBJ databases">
        <title>The genome sequence of Gordonibacter pamelaeae 7-10-1-bT.</title>
        <authorList>
            <consortium name="metaHIT consortium -- http://www.metahit.eu/"/>
            <person name="Pajon A."/>
            <person name="Turner K."/>
            <person name="Parkhill J."/>
            <person name="Timmis K."/>
            <person name="Oxley A."/>
            <person name="Wurdemann D."/>
        </authorList>
    </citation>
    <scope>NUCLEOTIDE SEQUENCE [LARGE SCALE GENOMIC DNA]</scope>
    <source>
        <strain evidence="13">7-10-1-b</strain>
    </source>
</reference>
<comment type="cofactor">
    <cofactor evidence="1">
        <name>FMNH2</name>
        <dbReference type="ChEBI" id="CHEBI:57618"/>
    </cofactor>
</comment>
<dbReference type="Proteomes" id="UP000008805">
    <property type="component" value="Chromosome"/>
</dbReference>
<dbReference type="PATRIC" id="fig|657308.3.peg.1291"/>
<dbReference type="GO" id="GO:0004107">
    <property type="term" value="F:chorismate synthase activity"/>
    <property type="evidence" value="ECO:0007669"/>
    <property type="project" value="UniProtKB-EC"/>
</dbReference>
<evidence type="ECO:0000256" key="2">
    <source>
        <dbReference type="ARBA" id="ARBA00005044"/>
    </source>
</evidence>
<accession>D6E909</accession>
<dbReference type="GO" id="GO:0008652">
    <property type="term" value="P:amino acid biosynthetic process"/>
    <property type="evidence" value="ECO:0007669"/>
    <property type="project" value="UniProtKB-KW"/>
</dbReference>
<evidence type="ECO:0000256" key="3">
    <source>
        <dbReference type="ARBA" id="ARBA00008014"/>
    </source>
</evidence>
<dbReference type="Pfam" id="PF01264">
    <property type="entry name" value="Chorismate_synt"/>
    <property type="match status" value="1"/>
</dbReference>
<dbReference type="Gene3D" id="3.60.150.10">
    <property type="entry name" value="Chorismate synthase AroC"/>
    <property type="match status" value="1"/>
</dbReference>
<dbReference type="EC" id="4.2.3.5" evidence="4"/>
<dbReference type="EMBL" id="FP929047">
    <property type="protein sequence ID" value="CBL04206.1"/>
    <property type="molecule type" value="Genomic_DNA"/>
</dbReference>
<keyword evidence="5" id="KW-0028">Amino-acid biosynthesis</keyword>
<evidence type="ECO:0000256" key="6">
    <source>
        <dbReference type="ARBA" id="ARBA00022630"/>
    </source>
</evidence>
<dbReference type="SUPFAM" id="SSF103263">
    <property type="entry name" value="Chorismate synthase, AroC"/>
    <property type="match status" value="1"/>
</dbReference>
<gene>
    <name evidence="12" type="ORF">GPA_17240</name>
</gene>
<reference evidence="12 13" key="2">
    <citation type="submission" date="2010-03" db="EMBL/GenBank/DDBJ databases">
        <authorList>
            <person name="Pajon A."/>
        </authorList>
    </citation>
    <scope>NUCLEOTIDE SEQUENCE [LARGE SCALE GENOMIC DNA]</scope>
    <source>
        <strain evidence="13">7-10-1-b</strain>
    </source>
</reference>
<keyword evidence="13" id="KW-1185">Reference proteome</keyword>